<dbReference type="PANTHER" id="PTHR33568">
    <property type="entry name" value="DNA POLYMERASE"/>
    <property type="match status" value="1"/>
</dbReference>
<evidence type="ECO:0000256" key="6">
    <source>
        <dbReference type="ARBA" id="ARBA00022932"/>
    </source>
</evidence>
<accession>A0A6J8BPI0</accession>
<dbReference type="InterPro" id="IPR036397">
    <property type="entry name" value="RNaseH_sf"/>
</dbReference>
<dbReference type="InterPro" id="IPR004868">
    <property type="entry name" value="DNA-dir_DNA_pol_B_mt/vir"/>
</dbReference>
<evidence type="ECO:0000256" key="7">
    <source>
        <dbReference type="ARBA" id="ARBA00023125"/>
    </source>
</evidence>
<keyword evidence="4" id="KW-0548">Nucleotidyltransferase</keyword>
<evidence type="ECO:0000256" key="2">
    <source>
        <dbReference type="ARBA" id="ARBA00012417"/>
    </source>
</evidence>
<dbReference type="GO" id="GO:0000166">
    <property type="term" value="F:nucleotide binding"/>
    <property type="evidence" value="ECO:0007669"/>
    <property type="project" value="InterPro"/>
</dbReference>
<dbReference type="PANTHER" id="PTHR33568:SF3">
    <property type="entry name" value="DNA-DIRECTED DNA POLYMERASE"/>
    <property type="match status" value="1"/>
</dbReference>
<evidence type="ECO:0000313" key="10">
    <source>
        <dbReference type="EMBL" id="CAC5385562.1"/>
    </source>
</evidence>
<dbReference type="InterPro" id="IPR012337">
    <property type="entry name" value="RNaseH-like_sf"/>
</dbReference>
<sequence length="258" mass="29906">MNTTNELCQWLFSGDNNGATVLCHNFKGYDSFPILQYLYQIGVLPKIIPSGAKNMSIEVPSCNIRMIDSINFLTMSLSKLPKMFGIKELQKGYFPRLYNRKENQSVVLNHLPDVKFYNPDAMKLGDREIFLEWYQTNVKSIFDCSVELLKYCRLDVDILRRCCLKFRELFMTLSNADDEGIDPFATCITIASACNLVFRTNFLRPDTIGIIPVQLKDTDLKRNILSKRYNGLNTYRTLKRYIFSNHGMVERKQLISTE</sequence>
<dbReference type="EC" id="2.7.7.7" evidence="2"/>
<dbReference type="EMBL" id="CACVKT020003742">
    <property type="protein sequence ID" value="CAC5385562.1"/>
    <property type="molecule type" value="Genomic_DNA"/>
</dbReference>
<dbReference type="Proteomes" id="UP000507470">
    <property type="component" value="Unassembled WGS sequence"/>
</dbReference>
<reference evidence="10 11" key="1">
    <citation type="submission" date="2020-06" db="EMBL/GenBank/DDBJ databases">
        <authorList>
            <person name="Li R."/>
            <person name="Bekaert M."/>
        </authorList>
    </citation>
    <scope>NUCLEOTIDE SEQUENCE [LARGE SCALE GENOMIC DNA]</scope>
    <source>
        <strain evidence="11">wild</strain>
    </source>
</reference>
<evidence type="ECO:0000256" key="8">
    <source>
        <dbReference type="ARBA" id="ARBA00049244"/>
    </source>
</evidence>
<keyword evidence="7" id="KW-0238">DNA-binding</keyword>
<dbReference type="GO" id="GO:0003677">
    <property type="term" value="F:DNA binding"/>
    <property type="evidence" value="ECO:0007669"/>
    <property type="project" value="UniProtKB-KW"/>
</dbReference>
<dbReference type="Gene3D" id="3.30.420.10">
    <property type="entry name" value="Ribonuclease H-like superfamily/Ribonuclease H"/>
    <property type="match status" value="1"/>
</dbReference>
<dbReference type="Pfam" id="PF03175">
    <property type="entry name" value="DNA_pol_B_2"/>
    <property type="match status" value="1"/>
</dbReference>
<gene>
    <name evidence="10" type="ORF">MCOR_21098</name>
</gene>
<evidence type="ECO:0000259" key="9">
    <source>
        <dbReference type="Pfam" id="PF03175"/>
    </source>
</evidence>
<keyword evidence="6" id="KW-0239">DNA-directed DNA polymerase</keyword>
<keyword evidence="11" id="KW-1185">Reference proteome</keyword>
<keyword evidence="5" id="KW-0235">DNA replication</keyword>
<dbReference type="GO" id="GO:0006260">
    <property type="term" value="P:DNA replication"/>
    <property type="evidence" value="ECO:0007669"/>
    <property type="project" value="UniProtKB-KW"/>
</dbReference>
<dbReference type="SUPFAM" id="SSF53098">
    <property type="entry name" value="Ribonuclease H-like"/>
    <property type="match status" value="1"/>
</dbReference>
<organism evidence="10 11">
    <name type="scientific">Mytilus coruscus</name>
    <name type="common">Sea mussel</name>
    <dbReference type="NCBI Taxonomy" id="42192"/>
    <lineage>
        <taxon>Eukaryota</taxon>
        <taxon>Metazoa</taxon>
        <taxon>Spiralia</taxon>
        <taxon>Lophotrochozoa</taxon>
        <taxon>Mollusca</taxon>
        <taxon>Bivalvia</taxon>
        <taxon>Autobranchia</taxon>
        <taxon>Pteriomorphia</taxon>
        <taxon>Mytilida</taxon>
        <taxon>Mytiloidea</taxon>
        <taxon>Mytilidae</taxon>
        <taxon>Mytilinae</taxon>
        <taxon>Mytilus</taxon>
    </lineage>
</organism>
<dbReference type="OrthoDB" id="10066876at2759"/>
<dbReference type="AlphaFoldDB" id="A0A6J8BPI0"/>
<evidence type="ECO:0000313" key="11">
    <source>
        <dbReference type="Proteomes" id="UP000507470"/>
    </source>
</evidence>
<protein>
    <recommendedName>
        <fullName evidence="2">DNA-directed DNA polymerase</fullName>
        <ecNumber evidence="2">2.7.7.7</ecNumber>
    </recommendedName>
</protein>
<proteinExistence type="inferred from homology"/>
<keyword evidence="3" id="KW-0808">Transferase</keyword>
<comment type="catalytic activity">
    <reaction evidence="8">
        <text>DNA(n) + a 2'-deoxyribonucleoside 5'-triphosphate = DNA(n+1) + diphosphate</text>
        <dbReference type="Rhea" id="RHEA:22508"/>
        <dbReference type="Rhea" id="RHEA-COMP:17339"/>
        <dbReference type="Rhea" id="RHEA-COMP:17340"/>
        <dbReference type="ChEBI" id="CHEBI:33019"/>
        <dbReference type="ChEBI" id="CHEBI:61560"/>
        <dbReference type="ChEBI" id="CHEBI:173112"/>
        <dbReference type="EC" id="2.7.7.7"/>
    </reaction>
</comment>
<feature type="domain" description="DNA-directed DNA polymerase family B mitochondria/virus" evidence="9">
    <location>
        <begin position="16"/>
        <end position="210"/>
    </location>
</feature>
<evidence type="ECO:0000256" key="1">
    <source>
        <dbReference type="ARBA" id="ARBA00005755"/>
    </source>
</evidence>
<evidence type="ECO:0000256" key="5">
    <source>
        <dbReference type="ARBA" id="ARBA00022705"/>
    </source>
</evidence>
<evidence type="ECO:0000256" key="4">
    <source>
        <dbReference type="ARBA" id="ARBA00022695"/>
    </source>
</evidence>
<comment type="similarity">
    <text evidence="1">Belongs to the DNA polymerase type-B family.</text>
</comment>
<evidence type="ECO:0000256" key="3">
    <source>
        <dbReference type="ARBA" id="ARBA00022679"/>
    </source>
</evidence>
<name>A0A6J8BPI0_MYTCO</name>
<dbReference type="GO" id="GO:0003887">
    <property type="term" value="F:DNA-directed DNA polymerase activity"/>
    <property type="evidence" value="ECO:0007669"/>
    <property type="project" value="UniProtKB-KW"/>
</dbReference>